<reference evidence="2" key="1">
    <citation type="submission" date="2023-01" db="EMBL/GenBank/DDBJ databases">
        <title>Genome assembly of the deep-sea coral Lophelia pertusa.</title>
        <authorList>
            <person name="Herrera S."/>
            <person name="Cordes E."/>
        </authorList>
    </citation>
    <scope>NUCLEOTIDE SEQUENCE</scope>
    <source>
        <strain evidence="2">USNM1676648</strain>
        <tissue evidence="2">Polyp</tissue>
    </source>
</reference>
<keyword evidence="3" id="KW-1185">Reference proteome</keyword>
<dbReference type="AlphaFoldDB" id="A0A9W9YDI8"/>
<protein>
    <submittedName>
        <fullName evidence="2">Uncharacterized protein</fullName>
    </submittedName>
</protein>
<evidence type="ECO:0000313" key="2">
    <source>
        <dbReference type="EMBL" id="KAJ7336013.1"/>
    </source>
</evidence>
<gene>
    <name evidence="2" type="ORF">OS493_013383</name>
</gene>
<feature type="compositionally biased region" description="Polar residues" evidence="1">
    <location>
        <begin position="42"/>
        <end position="61"/>
    </location>
</feature>
<name>A0A9W9YDI8_9CNID</name>
<proteinExistence type="predicted"/>
<dbReference type="Proteomes" id="UP001163046">
    <property type="component" value="Unassembled WGS sequence"/>
</dbReference>
<dbReference type="EMBL" id="MU827783">
    <property type="protein sequence ID" value="KAJ7336013.1"/>
    <property type="molecule type" value="Genomic_DNA"/>
</dbReference>
<evidence type="ECO:0000313" key="3">
    <source>
        <dbReference type="Proteomes" id="UP001163046"/>
    </source>
</evidence>
<evidence type="ECO:0000256" key="1">
    <source>
        <dbReference type="SAM" id="MobiDB-lite"/>
    </source>
</evidence>
<comment type="caution">
    <text evidence="2">The sequence shown here is derived from an EMBL/GenBank/DDBJ whole genome shotgun (WGS) entry which is preliminary data.</text>
</comment>
<organism evidence="2 3">
    <name type="scientific">Desmophyllum pertusum</name>
    <dbReference type="NCBI Taxonomy" id="174260"/>
    <lineage>
        <taxon>Eukaryota</taxon>
        <taxon>Metazoa</taxon>
        <taxon>Cnidaria</taxon>
        <taxon>Anthozoa</taxon>
        <taxon>Hexacorallia</taxon>
        <taxon>Scleractinia</taxon>
        <taxon>Caryophylliina</taxon>
        <taxon>Caryophylliidae</taxon>
        <taxon>Desmophyllum</taxon>
    </lineage>
</organism>
<feature type="region of interest" description="Disordered" evidence="1">
    <location>
        <begin position="37"/>
        <end position="79"/>
    </location>
</feature>
<accession>A0A9W9YDI8</accession>
<sequence>MVDVFKCSSPCAIFEDETRPCSTEHDRKCTSKWTEPIIPVSGTPSTVNDSKEIPSTTSSTVEKGDQGSDESDYSPELNESPLVKKPWFWIVLVGVRCWACGVTCNGGCADKMQKKTAEEP</sequence>